<accession>A0A8H6WA08</accession>
<dbReference type="RefSeq" id="XP_037222207.1">
    <property type="nucleotide sequence ID" value="XM_037361915.1"/>
</dbReference>
<protein>
    <submittedName>
        <fullName evidence="1">Uncharacterized protein</fullName>
    </submittedName>
</protein>
<dbReference type="OrthoDB" id="2745898at2759"/>
<dbReference type="AlphaFoldDB" id="A0A8H6WA08"/>
<evidence type="ECO:0000313" key="1">
    <source>
        <dbReference type="EMBL" id="KAF7307188.1"/>
    </source>
</evidence>
<organism evidence="1 2">
    <name type="scientific">Mycena indigotica</name>
    <dbReference type="NCBI Taxonomy" id="2126181"/>
    <lineage>
        <taxon>Eukaryota</taxon>
        <taxon>Fungi</taxon>
        <taxon>Dikarya</taxon>
        <taxon>Basidiomycota</taxon>
        <taxon>Agaricomycotina</taxon>
        <taxon>Agaricomycetes</taxon>
        <taxon>Agaricomycetidae</taxon>
        <taxon>Agaricales</taxon>
        <taxon>Marasmiineae</taxon>
        <taxon>Mycenaceae</taxon>
        <taxon>Mycena</taxon>
    </lineage>
</organism>
<comment type="caution">
    <text evidence="1">The sequence shown here is derived from an EMBL/GenBank/DDBJ whole genome shotgun (WGS) entry which is preliminary data.</text>
</comment>
<evidence type="ECO:0000313" key="2">
    <source>
        <dbReference type="Proteomes" id="UP000636479"/>
    </source>
</evidence>
<proteinExistence type="predicted"/>
<reference evidence="1" key="1">
    <citation type="submission" date="2020-05" db="EMBL/GenBank/DDBJ databases">
        <title>Mycena genomes resolve the evolution of fungal bioluminescence.</title>
        <authorList>
            <person name="Tsai I.J."/>
        </authorList>
    </citation>
    <scope>NUCLEOTIDE SEQUENCE</scope>
    <source>
        <strain evidence="1">171206Taipei</strain>
    </source>
</reference>
<keyword evidence="2" id="KW-1185">Reference proteome</keyword>
<name>A0A8H6WA08_9AGAR</name>
<dbReference type="Proteomes" id="UP000636479">
    <property type="component" value="Unassembled WGS sequence"/>
</dbReference>
<sequence length="395" mass="43850">MVAQLPPELHECIVNTMHPTTDRDTLLACCLAASVFRLPCQRQLFSYLNISATFPGHSYAAVAAKIEEFPALAQYCTKLWVALPSSGDLDSFQWGNERAIAETVLCRLTNVREGGLWLAADRFLDSFVLNATQWLLNVFRKHYHQLTHFKAYSLLMTPTLLEQLLGAAPYIDIKYTELRSDQPLSQTQIAPPVPLTRLSISGSEDLCSVFDRPAIGPYLQFVDELVQMFVETQAQLTPCFAAAMTLERLECHFTFRASNWKTLRLPAALPRLQCLTLGIYSHDLPPLLPPLIRTGVPALAELRLKVSIIHRGDTSKIAESLAGQAPLFTDFDAALVVHRAITCVVWSFSLDGATMPETAQYVASFTAALAQRLPNSWARGLLAVDDDDQSTITNK</sequence>
<dbReference type="EMBL" id="JACAZF010000004">
    <property type="protein sequence ID" value="KAF7307188.1"/>
    <property type="molecule type" value="Genomic_DNA"/>
</dbReference>
<dbReference type="GeneID" id="59344431"/>
<gene>
    <name evidence="1" type="ORF">MIND_00512400</name>
</gene>